<accession>A0ABQ8TYF5</accession>
<comment type="caution">
    <text evidence="1">The sequence shown here is derived from an EMBL/GenBank/DDBJ whole genome shotgun (WGS) entry which is preliminary data.</text>
</comment>
<name>A0ABQ8TYF5_PERAM</name>
<protein>
    <submittedName>
        <fullName evidence="1">Uncharacterized protein</fullName>
    </submittedName>
</protein>
<evidence type="ECO:0000313" key="1">
    <source>
        <dbReference type="EMBL" id="KAJ4451766.1"/>
    </source>
</evidence>
<dbReference type="Proteomes" id="UP001148838">
    <property type="component" value="Unassembled WGS sequence"/>
</dbReference>
<keyword evidence="2" id="KW-1185">Reference proteome</keyword>
<dbReference type="EMBL" id="JAJSOF020000001">
    <property type="protein sequence ID" value="KAJ4451766.1"/>
    <property type="molecule type" value="Genomic_DNA"/>
</dbReference>
<organism evidence="1 2">
    <name type="scientific">Periplaneta americana</name>
    <name type="common">American cockroach</name>
    <name type="synonym">Blatta americana</name>
    <dbReference type="NCBI Taxonomy" id="6978"/>
    <lineage>
        <taxon>Eukaryota</taxon>
        <taxon>Metazoa</taxon>
        <taxon>Ecdysozoa</taxon>
        <taxon>Arthropoda</taxon>
        <taxon>Hexapoda</taxon>
        <taxon>Insecta</taxon>
        <taxon>Pterygota</taxon>
        <taxon>Neoptera</taxon>
        <taxon>Polyneoptera</taxon>
        <taxon>Dictyoptera</taxon>
        <taxon>Blattodea</taxon>
        <taxon>Blattoidea</taxon>
        <taxon>Blattidae</taxon>
        <taxon>Blattinae</taxon>
        <taxon>Periplaneta</taxon>
    </lineage>
</organism>
<reference evidence="1 2" key="1">
    <citation type="journal article" date="2022" name="Allergy">
        <title>Genome assembly and annotation of Periplaneta americana reveal a comprehensive cockroach allergen profile.</title>
        <authorList>
            <person name="Wang L."/>
            <person name="Xiong Q."/>
            <person name="Saelim N."/>
            <person name="Wang L."/>
            <person name="Nong W."/>
            <person name="Wan A.T."/>
            <person name="Shi M."/>
            <person name="Liu X."/>
            <person name="Cao Q."/>
            <person name="Hui J.H.L."/>
            <person name="Sookrung N."/>
            <person name="Leung T.F."/>
            <person name="Tungtrongchitr A."/>
            <person name="Tsui S.K.W."/>
        </authorList>
    </citation>
    <scope>NUCLEOTIDE SEQUENCE [LARGE SCALE GENOMIC DNA]</scope>
    <source>
        <strain evidence="1">PWHHKU_190912</strain>
    </source>
</reference>
<sequence>MLTIARPDVRGLPGRTPLRRYELHTASGESLLIQREVFLDLKLEEETGDVGVRRQHHRRRRPWTGRHAVTRCDGGRPAPYTPSCYALTVLVHFRQESDIHHSSSGLFMYKTVILPVAGRNGEREKTSMQKKISDDRRR</sequence>
<proteinExistence type="predicted"/>
<gene>
    <name evidence="1" type="ORF">ANN_03238</name>
</gene>
<evidence type="ECO:0000313" key="2">
    <source>
        <dbReference type="Proteomes" id="UP001148838"/>
    </source>
</evidence>